<dbReference type="EMBL" id="DSZH01000116">
    <property type="protein sequence ID" value="HGU47430.1"/>
    <property type="molecule type" value="Genomic_DNA"/>
</dbReference>
<protein>
    <recommendedName>
        <fullName evidence="2">CRISPR system Cms endoribonuclease Csm3</fullName>
    </recommendedName>
    <alternativeName>
        <fullName evidence="8">CRISPR type III A-associated RAMP protein Csm3</fullName>
    </alternativeName>
</protein>
<reference evidence="11" key="1">
    <citation type="journal article" date="2020" name="mSystems">
        <title>Genome- and Community-Level Interaction Insights into Carbon Utilization and Element Cycling Functions of Hydrothermarchaeota in Hydrothermal Sediment.</title>
        <authorList>
            <person name="Zhou Z."/>
            <person name="Liu Y."/>
            <person name="Xu W."/>
            <person name="Pan J."/>
            <person name="Luo Z.H."/>
            <person name="Li M."/>
        </authorList>
    </citation>
    <scope>NUCLEOTIDE SEQUENCE [LARGE SCALE GENOMIC DNA]</scope>
    <source>
        <strain evidence="11">SpSt-594</strain>
        <strain evidence="10">SpSt-655</strain>
    </source>
</reference>
<dbReference type="EMBL" id="DTBX01000096">
    <property type="protein sequence ID" value="HGQ55369.1"/>
    <property type="molecule type" value="Genomic_DNA"/>
</dbReference>
<evidence type="ECO:0000256" key="6">
    <source>
        <dbReference type="ARBA" id="ARBA00022884"/>
    </source>
</evidence>
<feature type="domain" description="CRISPR type III-associated protein" evidence="9">
    <location>
        <begin position="14"/>
        <end position="213"/>
    </location>
</feature>
<keyword evidence="6" id="KW-0694">RNA-binding</keyword>
<evidence type="ECO:0000256" key="1">
    <source>
        <dbReference type="ARBA" id="ARBA00006342"/>
    </source>
</evidence>
<evidence type="ECO:0000313" key="11">
    <source>
        <dbReference type="EMBL" id="HGU47430.1"/>
    </source>
</evidence>
<dbReference type="GO" id="GO:0004519">
    <property type="term" value="F:endonuclease activity"/>
    <property type="evidence" value="ECO:0007669"/>
    <property type="project" value="UniProtKB-KW"/>
</dbReference>
<dbReference type="GO" id="GO:0003723">
    <property type="term" value="F:RNA binding"/>
    <property type="evidence" value="ECO:0007669"/>
    <property type="project" value="UniProtKB-KW"/>
</dbReference>
<evidence type="ECO:0000256" key="2">
    <source>
        <dbReference type="ARBA" id="ARBA00022150"/>
    </source>
</evidence>
<dbReference type="GO" id="GO:0051607">
    <property type="term" value="P:defense response to virus"/>
    <property type="evidence" value="ECO:0007669"/>
    <property type="project" value="UniProtKB-KW"/>
</dbReference>
<dbReference type="InterPro" id="IPR052216">
    <property type="entry name" value="CRISPR_Csm3_endoribonuclease"/>
</dbReference>
<dbReference type="GO" id="GO:0016787">
    <property type="term" value="F:hydrolase activity"/>
    <property type="evidence" value="ECO:0007669"/>
    <property type="project" value="UniProtKB-KW"/>
</dbReference>
<keyword evidence="5" id="KW-0378">Hydrolase</keyword>
<evidence type="ECO:0000256" key="7">
    <source>
        <dbReference type="ARBA" id="ARBA00023118"/>
    </source>
</evidence>
<proteinExistence type="inferred from homology"/>
<dbReference type="InterPro" id="IPR013412">
    <property type="entry name" value="CRISPR-assoc_RAMP_Csm3"/>
</dbReference>
<dbReference type="InterPro" id="IPR005537">
    <property type="entry name" value="RAMP_III_fam"/>
</dbReference>
<evidence type="ECO:0000313" key="10">
    <source>
        <dbReference type="EMBL" id="HGQ55369.1"/>
    </source>
</evidence>
<dbReference type="NCBIfam" id="TIGR02582">
    <property type="entry name" value="cas7_TM1809"/>
    <property type="match status" value="1"/>
</dbReference>
<comment type="similarity">
    <text evidence="1">Belongs to the CRISPR-associated Csm3 family.</text>
</comment>
<evidence type="ECO:0000256" key="4">
    <source>
        <dbReference type="ARBA" id="ARBA00022759"/>
    </source>
</evidence>
<evidence type="ECO:0000259" key="9">
    <source>
        <dbReference type="Pfam" id="PF03787"/>
    </source>
</evidence>
<keyword evidence="4" id="KW-0255">Endonuclease</keyword>
<accession>A0A7C4W7H3</accession>
<name>A0A7C4W7H3_UNCW3</name>
<evidence type="ECO:0000256" key="8">
    <source>
        <dbReference type="ARBA" id="ARBA00033183"/>
    </source>
</evidence>
<keyword evidence="3" id="KW-0540">Nuclease</keyword>
<keyword evidence="7" id="KW-0051">Antiviral defense</keyword>
<dbReference type="PANTHER" id="PTHR35579:SF3">
    <property type="entry name" value="CRISPR SYSTEM CMS ENDORIBONUCLEASE CSM3"/>
    <property type="match status" value="1"/>
</dbReference>
<evidence type="ECO:0000256" key="5">
    <source>
        <dbReference type="ARBA" id="ARBA00022801"/>
    </source>
</evidence>
<gene>
    <name evidence="11" type="primary">csm3</name>
    <name evidence="11" type="ORF">ENT60_02565</name>
    <name evidence="10" type="ORF">ENU28_02760</name>
</gene>
<sequence length="262" mass="29622">MVRILGKVIIKSNIYVKTGIRIGGPTEGLKIGGIDNPVIKDAYGKPYIPGSSLKGKLRSLTEIKEGKPLDDESGIHRCSNPQDYNQCVVCKIYGVMDLKSDGSTPILTRLIVRDTYLDEKSITEEMKDNLEFPWTEIKTEINIDRRTGTVSKVGGLRTPERVPAGAIFKDCEMIFNIYEEGDKDLLKKLFEAMLWLEDDYLGGMGSRGYGKVKFKDIEIYWNKASDYETGKTALTPERKINNNWDTPAKLIENFDEIKKKLL</sequence>
<evidence type="ECO:0000256" key="3">
    <source>
        <dbReference type="ARBA" id="ARBA00022722"/>
    </source>
</evidence>
<comment type="caution">
    <text evidence="11">The sequence shown here is derived from an EMBL/GenBank/DDBJ whole genome shotgun (WGS) entry which is preliminary data.</text>
</comment>
<dbReference type="PANTHER" id="PTHR35579">
    <property type="entry name" value="CRISPR SYSTEM CMS ENDORIBONUCLEASE CSM3"/>
    <property type="match status" value="1"/>
</dbReference>
<dbReference type="Pfam" id="PF03787">
    <property type="entry name" value="RAMPs"/>
    <property type="match status" value="1"/>
</dbReference>
<organism evidence="11">
    <name type="scientific">candidate division WOR-3 bacterium</name>
    <dbReference type="NCBI Taxonomy" id="2052148"/>
    <lineage>
        <taxon>Bacteria</taxon>
        <taxon>Bacteria division WOR-3</taxon>
    </lineage>
</organism>
<dbReference type="AlphaFoldDB" id="A0A7C4W7H3"/>